<dbReference type="STRING" id="1190415.SAMN05216593_108223"/>
<dbReference type="SUPFAM" id="SSF55729">
    <property type="entry name" value="Acyl-CoA N-acyltransferases (Nat)"/>
    <property type="match status" value="1"/>
</dbReference>
<protein>
    <submittedName>
        <fullName evidence="1">Uncharacterized protein</fullName>
    </submittedName>
</protein>
<name>A0A1M7P7S0_9PSED</name>
<dbReference type="OrthoDB" id="7062232at2"/>
<accession>A0A1M7P7S0</accession>
<dbReference type="Proteomes" id="UP000183983">
    <property type="component" value="Unassembled WGS sequence"/>
</dbReference>
<proteinExistence type="predicted"/>
<reference evidence="1 2" key="1">
    <citation type="submission" date="2016-11" db="EMBL/GenBank/DDBJ databases">
        <authorList>
            <person name="Jaros S."/>
            <person name="Januszkiewicz K."/>
            <person name="Wedrychowicz H."/>
        </authorList>
    </citation>
    <scope>NUCLEOTIDE SEQUENCE [LARGE SCALE GENOMIC DNA]</scope>
    <source>
        <strain evidence="1 2">LMG 26898</strain>
    </source>
</reference>
<dbReference type="InterPro" id="IPR016181">
    <property type="entry name" value="Acyl_CoA_acyltransferase"/>
</dbReference>
<dbReference type="AlphaFoldDB" id="A0A1M7P7S0"/>
<sequence length="184" mass="21319">MSFFDPLRDFFHRRQANFLNERAARVQLVTERAESLRGNFVFPGTDTFARIERDGQRVGSISYGINPLGDRVYVNEIDVDHKHGRQGIGLAALWILYQAHHVPIVPLHEVGTSKPFWRIARRRFAAAGAVLETDLRCSELPQAQERWQHLVPEPEHLRLQRELMASPEWPAIKARWDKEYGPCQ</sequence>
<evidence type="ECO:0000313" key="1">
    <source>
        <dbReference type="EMBL" id="SHN12668.1"/>
    </source>
</evidence>
<dbReference type="EMBL" id="FRDA01000008">
    <property type="protein sequence ID" value="SHN12668.1"/>
    <property type="molecule type" value="Genomic_DNA"/>
</dbReference>
<evidence type="ECO:0000313" key="2">
    <source>
        <dbReference type="Proteomes" id="UP000183983"/>
    </source>
</evidence>
<organism evidence="1 2">
    <name type="scientific">Pseudomonas asturiensis</name>
    <dbReference type="NCBI Taxonomy" id="1190415"/>
    <lineage>
        <taxon>Bacteria</taxon>
        <taxon>Pseudomonadati</taxon>
        <taxon>Pseudomonadota</taxon>
        <taxon>Gammaproteobacteria</taxon>
        <taxon>Pseudomonadales</taxon>
        <taxon>Pseudomonadaceae</taxon>
        <taxon>Pseudomonas</taxon>
    </lineage>
</organism>
<gene>
    <name evidence="1" type="ORF">SAMN05216593_108223</name>
</gene>
<dbReference type="RefSeq" id="WP_073168564.1">
    <property type="nucleotide sequence ID" value="NZ_FRDA01000008.1"/>
</dbReference>